<proteinExistence type="predicted"/>
<dbReference type="AlphaFoldDB" id="T1KYV5"/>
<reference evidence="1" key="2">
    <citation type="submission" date="2015-06" db="UniProtKB">
        <authorList>
            <consortium name="EnsemblMetazoa"/>
        </authorList>
    </citation>
    <scope>IDENTIFICATION</scope>
</reference>
<dbReference type="HOGENOM" id="CLU_3369083_0_0_1"/>
<dbReference type="EMBL" id="CAEY01000718">
    <property type="status" value="NOT_ANNOTATED_CDS"/>
    <property type="molecule type" value="Genomic_DNA"/>
</dbReference>
<evidence type="ECO:0000313" key="1">
    <source>
        <dbReference type="EnsemblMetazoa" id="tetur27g02040.1"/>
    </source>
</evidence>
<keyword evidence="2" id="KW-1185">Reference proteome</keyword>
<dbReference type="Proteomes" id="UP000015104">
    <property type="component" value="Unassembled WGS sequence"/>
</dbReference>
<organism evidence="1 2">
    <name type="scientific">Tetranychus urticae</name>
    <name type="common">Two-spotted spider mite</name>
    <dbReference type="NCBI Taxonomy" id="32264"/>
    <lineage>
        <taxon>Eukaryota</taxon>
        <taxon>Metazoa</taxon>
        <taxon>Ecdysozoa</taxon>
        <taxon>Arthropoda</taxon>
        <taxon>Chelicerata</taxon>
        <taxon>Arachnida</taxon>
        <taxon>Acari</taxon>
        <taxon>Acariformes</taxon>
        <taxon>Trombidiformes</taxon>
        <taxon>Prostigmata</taxon>
        <taxon>Eleutherengona</taxon>
        <taxon>Raphignathae</taxon>
        <taxon>Tetranychoidea</taxon>
        <taxon>Tetranychidae</taxon>
        <taxon>Tetranychus</taxon>
    </lineage>
</organism>
<sequence>MFNPEVMLSDVREVDNSKYMIKILGSSSVRITYTC</sequence>
<name>T1KYV5_TETUR</name>
<dbReference type="EMBL" id="CAEY01000719">
    <property type="status" value="NOT_ANNOTATED_CDS"/>
    <property type="molecule type" value="Genomic_DNA"/>
</dbReference>
<reference evidence="2" key="1">
    <citation type="submission" date="2011-08" db="EMBL/GenBank/DDBJ databases">
        <authorList>
            <person name="Rombauts S."/>
        </authorList>
    </citation>
    <scope>NUCLEOTIDE SEQUENCE</scope>
    <source>
        <strain evidence="2">London</strain>
    </source>
</reference>
<accession>T1KYV5</accession>
<dbReference type="EnsemblMetazoa" id="tetur27g02040.1">
    <property type="protein sequence ID" value="tetur27g02040.1"/>
    <property type="gene ID" value="tetur27g02040"/>
</dbReference>
<protein>
    <submittedName>
        <fullName evidence="1">Uncharacterized protein</fullName>
    </submittedName>
</protein>
<evidence type="ECO:0000313" key="2">
    <source>
        <dbReference type="Proteomes" id="UP000015104"/>
    </source>
</evidence>